<name>A0A8J6F951_ELECQ</name>
<evidence type="ECO:0000256" key="1">
    <source>
        <dbReference type="SAM" id="MobiDB-lite"/>
    </source>
</evidence>
<accession>A0A8J6F951</accession>
<feature type="compositionally biased region" description="Low complexity" evidence="1">
    <location>
        <begin position="147"/>
        <end position="166"/>
    </location>
</feature>
<sequence>MVELMAGSLQPGPVESSSCTSCPAASSGSLVRSPEKLEPKMLMRLATFSVSISSSTSSPGSGTSCSRCSRLGRFMSGPSGVLPPLLFRQQDGLTGSASLGRRGSGKEQPACAWQRQHDGTSRELLLQERGALHEQVRGSGLGAHAESCCSGDGSGSLLSGRLGYTP</sequence>
<reference evidence="2" key="1">
    <citation type="thesis" date="2020" institute="ProQuest LLC" country="789 East Eisenhower Parkway, Ann Arbor, MI, USA">
        <title>Comparative Genomics and Chromosome Evolution.</title>
        <authorList>
            <person name="Mudd A.B."/>
        </authorList>
    </citation>
    <scope>NUCLEOTIDE SEQUENCE</scope>
    <source>
        <strain evidence="2">HN-11 Male</strain>
        <tissue evidence="2">Kidney and liver</tissue>
    </source>
</reference>
<proteinExistence type="predicted"/>
<feature type="region of interest" description="Disordered" evidence="1">
    <location>
        <begin position="1"/>
        <end position="35"/>
    </location>
</feature>
<evidence type="ECO:0000313" key="3">
    <source>
        <dbReference type="Proteomes" id="UP000770717"/>
    </source>
</evidence>
<dbReference type="EMBL" id="WNTK01000005">
    <property type="protein sequence ID" value="KAG9483088.1"/>
    <property type="molecule type" value="Genomic_DNA"/>
</dbReference>
<organism evidence="2 3">
    <name type="scientific">Eleutherodactylus coqui</name>
    <name type="common">Puerto Rican coqui</name>
    <dbReference type="NCBI Taxonomy" id="57060"/>
    <lineage>
        <taxon>Eukaryota</taxon>
        <taxon>Metazoa</taxon>
        <taxon>Chordata</taxon>
        <taxon>Craniata</taxon>
        <taxon>Vertebrata</taxon>
        <taxon>Euteleostomi</taxon>
        <taxon>Amphibia</taxon>
        <taxon>Batrachia</taxon>
        <taxon>Anura</taxon>
        <taxon>Neobatrachia</taxon>
        <taxon>Hyloidea</taxon>
        <taxon>Eleutherodactylidae</taxon>
        <taxon>Eleutherodactylinae</taxon>
        <taxon>Eleutherodactylus</taxon>
        <taxon>Eleutherodactylus</taxon>
    </lineage>
</organism>
<feature type="compositionally biased region" description="Low complexity" evidence="1">
    <location>
        <begin position="16"/>
        <end position="29"/>
    </location>
</feature>
<evidence type="ECO:0000313" key="2">
    <source>
        <dbReference type="EMBL" id="KAG9483088.1"/>
    </source>
</evidence>
<gene>
    <name evidence="2" type="ORF">GDO78_009175</name>
</gene>
<keyword evidence="3" id="KW-1185">Reference proteome</keyword>
<comment type="caution">
    <text evidence="2">The sequence shown here is derived from an EMBL/GenBank/DDBJ whole genome shotgun (WGS) entry which is preliminary data.</text>
</comment>
<protein>
    <submittedName>
        <fullName evidence="2">Uncharacterized protein</fullName>
    </submittedName>
</protein>
<dbReference type="Proteomes" id="UP000770717">
    <property type="component" value="Unassembled WGS sequence"/>
</dbReference>
<dbReference type="AlphaFoldDB" id="A0A8J6F951"/>
<feature type="region of interest" description="Disordered" evidence="1">
    <location>
        <begin position="143"/>
        <end position="166"/>
    </location>
</feature>